<reference evidence="1 2" key="1">
    <citation type="submission" date="2019-11" db="EMBL/GenBank/DDBJ databases">
        <title>Whole genome sequencing identifies a novel species of the genus Arsenicicoccus isolated from human blood.</title>
        <authorList>
            <person name="Jeong J.H."/>
            <person name="Kweon O.J."/>
            <person name="Kim H.R."/>
            <person name="Kim T.-H."/>
            <person name="Ha S.-M."/>
            <person name="Lee M.-K."/>
        </authorList>
    </citation>
    <scope>NUCLEOTIDE SEQUENCE [LARGE SCALE GENOMIC DNA]</scope>
    <source>
        <strain evidence="1 2">MKL-02</strain>
    </source>
</reference>
<dbReference type="PANTHER" id="PTHR43611">
    <property type="entry name" value="ALPHA-D-GLUCOSE 1-PHOSPHATE PHOSPHATASE"/>
    <property type="match status" value="1"/>
</dbReference>
<sequence>MTKAHPIDTLLLDADGVLQYLPKGWASEVLGHPRWPGMQALLDVEAPFLTGQRTDGFPEAIAELLRTSGVDLPVEAFFAAWSLILIDQRALELVDQVRARGVKVHLATNQQSMRAAIMRDQGLDDHFDGAYYSYELGCKKPDRAYFDHIVRDLRVQRDRVLFVDDTWVNIEGARRAGIRAAHKPYADGVAGLERVLRWHGVL</sequence>
<dbReference type="EMBL" id="WLVL01000026">
    <property type="protein sequence ID" value="MTB71815.1"/>
    <property type="molecule type" value="Genomic_DNA"/>
</dbReference>
<dbReference type="PANTHER" id="PTHR43611:SF3">
    <property type="entry name" value="FLAVIN MONONUCLEOTIDE HYDROLASE 1, CHLOROPLATIC"/>
    <property type="match status" value="1"/>
</dbReference>
<dbReference type="InterPro" id="IPR023214">
    <property type="entry name" value="HAD_sf"/>
</dbReference>
<accession>A0A6I3IJH0</accession>
<dbReference type="AlphaFoldDB" id="A0A6I3IJH0"/>
<dbReference type="Proteomes" id="UP000431092">
    <property type="component" value="Unassembled WGS sequence"/>
</dbReference>
<dbReference type="PRINTS" id="PR00413">
    <property type="entry name" value="HADHALOGNASE"/>
</dbReference>
<evidence type="ECO:0000313" key="2">
    <source>
        <dbReference type="Proteomes" id="UP000431092"/>
    </source>
</evidence>
<proteinExistence type="predicted"/>
<dbReference type="Gene3D" id="3.40.50.1000">
    <property type="entry name" value="HAD superfamily/HAD-like"/>
    <property type="match status" value="1"/>
</dbReference>
<dbReference type="InterPro" id="IPR036412">
    <property type="entry name" value="HAD-like_sf"/>
</dbReference>
<dbReference type="Pfam" id="PF00702">
    <property type="entry name" value="Hydrolase"/>
    <property type="match status" value="1"/>
</dbReference>
<dbReference type="SUPFAM" id="SSF56784">
    <property type="entry name" value="HAD-like"/>
    <property type="match status" value="1"/>
</dbReference>
<gene>
    <name evidence="1" type="ORF">GGG17_07510</name>
</gene>
<keyword evidence="2" id="KW-1185">Reference proteome</keyword>
<keyword evidence="1" id="KW-0378">Hydrolase</keyword>
<evidence type="ECO:0000313" key="1">
    <source>
        <dbReference type="EMBL" id="MTB71815.1"/>
    </source>
</evidence>
<dbReference type="NCBIfam" id="TIGR01509">
    <property type="entry name" value="HAD-SF-IA-v3"/>
    <property type="match status" value="1"/>
</dbReference>
<name>A0A6I3IJH0_9MICO</name>
<dbReference type="NCBIfam" id="TIGR01549">
    <property type="entry name" value="HAD-SF-IA-v1"/>
    <property type="match status" value="1"/>
</dbReference>
<dbReference type="InterPro" id="IPR006439">
    <property type="entry name" value="HAD-SF_hydro_IA"/>
</dbReference>
<protein>
    <submittedName>
        <fullName evidence="1">HAD-IA family hydrolase</fullName>
    </submittedName>
</protein>
<dbReference type="GO" id="GO:0016787">
    <property type="term" value="F:hydrolase activity"/>
    <property type="evidence" value="ECO:0007669"/>
    <property type="project" value="UniProtKB-KW"/>
</dbReference>
<comment type="caution">
    <text evidence="1">The sequence shown here is derived from an EMBL/GenBank/DDBJ whole genome shotgun (WGS) entry which is preliminary data.</text>
</comment>
<organism evidence="1 2">
    <name type="scientific">Arsenicicoccus cauae</name>
    <dbReference type="NCBI Taxonomy" id="2663847"/>
    <lineage>
        <taxon>Bacteria</taxon>
        <taxon>Bacillati</taxon>
        <taxon>Actinomycetota</taxon>
        <taxon>Actinomycetes</taxon>
        <taxon>Micrococcales</taxon>
        <taxon>Intrasporangiaceae</taxon>
        <taxon>Arsenicicoccus</taxon>
    </lineage>
</organism>
<dbReference type="RefSeq" id="WP_154593119.1">
    <property type="nucleotide sequence ID" value="NZ_WLVL01000026.1"/>
</dbReference>